<accession>A0A059EXV4</accession>
<name>A0A059EXV4_9MICR</name>
<gene>
    <name evidence="2" type="ORF">H312_02733</name>
</gene>
<dbReference type="Proteomes" id="UP000030655">
    <property type="component" value="Unassembled WGS sequence"/>
</dbReference>
<protein>
    <recommendedName>
        <fullName evidence="4">Minichromosome loss protein Mcl1 middle region domain-containing protein</fullName>
    </recommendedName>
</protein>
<dbReference type="HOGENOM" id="CLU_404875_0_0_1"/>
<reference evidence="2 3" key="2">
    <citation type="submission" date="2014-03" db="EMBL/GenBank/DDBJ databases">
        <title>The Genome Sequence of Anncaliia algerae insect isolate PRA339.</title>
        <authorList>
            <consortium name="The Broad Institute Genome Sequencing Platform"/>
            <consortium name="The Broad Institute Genome Sequencing Center for Infectious Disease"/>
            <person name="Cuomo C."/>
            <person name="Becnel J."/>
            <person name="Sanscrainte N."/>
            <person name="Walker B."/>
            <person name="Young S.K."/>
            <person name="Zeng Q."/>
            <person name="Gargeya S."/>
            <person name="Fitzgerald M."/>
            <person name="Haas B."/>
            <person name="Abouelleil A."/>
            <person name="Alvarado L."/>
            <person name="Arachchi H.M."/>
            <person name="Berlin A.M."/>
            <person name="Chapman S.B."/>
            <person name="Dewar J."/>
            <person name="Goldberg J."/>
            <person name="Griggs A."/>
            <person name="Gujja S."/>
            <person name="Hansen M."/>
            <person name="Howarth C."/>
            <person name="Imamovic A."/>
            <person name="Larimer J."/>
            <person name="McCowan C."/>
            <person name="Murphy C."/>
            <person name="Neiman D."/>
            <person name="Pearson M."/>
            <person name="Priest M."/>
            <person name="Roberts A."/>
            <person name="Saif S."/>
            <person name="Shea T."/>
            <person name="Sisk P."/>
            <person name="Sykes S."/>
            <person name="Wortman J."/>
            <person name="Nusbaum C."/>
            <person name="Birren B."/>
        </authorList>
    </citation>
    <scope>NUCLEOTIDE SEQUENCE [LARGE SCALE GENOMIC DNA]</scope>
    <source>
        <strain evidence="2 3">PRA339</strain>
    </source>
</reference>
<evidence type="ECO:0000256" key="1">
    <source>
        <dbReference type="SAM" id="Coils"/>
    </source>
</evidence>
<proteinExistence type="predicted"/>
<reference evidence="3" key="1">
    <citation type="submission" date="2013-02" db="EMBL/GenBank/DDBJ databases">
        <authorList>
            <consortium name="The Broad Institute Genome Sequencing Platform"/>
            <person name="Cuomo C."/>
            <person name="Becnel J."/>
            <person name="Sanscrainte N."/>
            <person name="Walker B."/>
            <person name="Young S.K."/>
            <person name="Zeng Q."/>
            <person name="Gargeya S."/>
            <person name="Fitzgerald M."/>
            <person name="Haas B."/>
            <person name="Abouelleil A."/>
            <person name="Alvarado L."/>
            <person name="Arachchi H.M."/>
            <person name="Berlin A.M."/>
            <person name="Chapman S.B."/>
            <person name="Dewar J."/>
            <person name="Goldberg J."/>
            <person name="Griggs A."/>
            <person name="Gujja S."/>
            <person name="Hansen M."/>
            <person name="Howarth C."/>
            <person name="Imamovic A."/>
            <person name="Larimer J."/>
            <person name="McCowan C."/>
            <person name="Murphy C."/>
            <person name="Neiman D."/>
            <person name="Pearson M."/>
            <person name="Priest M."/>
            <person name="Roberts A."/>
            <person name="Saif S."/>
            <person name="Shea T."/>
            <person name="Sisk P."/>
            <person name="Sykes S."/>
            <person name="Wortman J."/>
            <person name="Nusbaum C."/>
            <person name="Birren B."/>
        </authorList>
    </citation>
    <scope>NUCLEOTIDE SEQUENCE [LARGE SCALE GENOMIC DNA]</scope>
    <source>
        <strain evidence="3">PRA339</strain>
    </source>
</reference>
<evidence type="ECO:0000313" key="3">
    <source>
        <dbReference type="Proteomes" id="UP000030655"/>
    </source>
</evidence>
<keyword evidence="3" id="KW-1185">Reference proteome</keyword>
<evidence type="ECO:0000313" key="2">
    <source>
        <dbReference type="EMBL" id="KCZ79883.1"/>
    </source>
</evidence>
<keyword evidence="1" id="KW-0175">Coiled coil</keyword>
<dbReference type="InterPro" id="IPR036322">
    <property type="entry name" value="WD40_repeat_dom_sf"/>
</dbReference>
<dbReference type="OrthoDB" id="2198391at2759"/>
<dbReference type="AlphaFoldDB" id="A0A059EXV4"/>
<dbReference type="VEuPathDB" id="MicrosporidiaDB:H312_02733"/>
<dbReference type="STRING" id="1288291.A0A059EXV4"/>
<dbReference type="EMBL" id="KK365222">
    <property type="protein sequence ID" value="KCZ79883.1"/>
    <property type="molecule type" value="Genomic_DNA"/>
</dbReference>
<organism evidence="2 3">
    <name type="scientific">Anncaliia algerae PRA339</name>
    <dbReference type="NCBI Taxonomy" id="1288291"/>
    <lineage>
        <taxon>Eukaryota</taxon>
        <taxon>Fungi</taxon>
        <taxon>Fungi incertae sedis</taxon>
        <taxon>Microsporidia</taxon>
        <taxon>Tubulinosematoidea</taxon>
        <taxon>Tubulinosematidae</taxon>
        <taxon>Anncaliia</taxon>
    </lineage>
</organism>
<evidence type="ECO:0008006" key="4">
    <source>
        <dbReference type="Google" id="ProtNLM"/>
    </source>
</evidence>
<feature type="coiled-coil region" evidence="1">
    <location>
        <begin position="300"/>
        <end position="327"/>
    </location>
</feature>
<sequence>MLRPSFSNKYFVISTKTELKIFKSNTLELFHSLDVRSSAYFISDEFIIFSERGNLYYSSLLEDELIIEEIETFSTKITFISLINKILSICTETGDVLVYLFNYPAKEEIISFSHIAPIKRVYSDGNVTFINDFRNKLKLLPINKEYDNIEEIYFCNYLFAVERKNLFCYNKNSFAVIIQCPEEIKDVTFSKNGSVVFLQSQKNIYVYDFNKEKLLRKISLEIKTQKDSDTSTDSEDILENNKKGYRSKSIIDSSEEISDEIENTKEYFTSFVFNEEDNSLILIKETEFCKIKNATTSLGNKILEKKMKEVIFEKANYEENYVFLEEKENKETGRLKKNKNKKVILTTEFVKPNEEGLAFDNGHFNKLTINNKHSDKLEKMFEEDSLEDQEISESVSSVKNIKKAATAKIIFKNEKLSLFDYNFFGYLTSLQGEEAFFVNLISHDKEIFPYKIIDRNKCKIGAFYKQNVVLANGEFPNKFCFYSHEKQWTNEITDEILFVSLLNKLIILGTKNILYIFNYENEEIVNFYFENITLLSSNDTQIFVVENNKLNVINVQNEFSSQLYFLTGIPNWINSDSNKIFYSLKINDKENVFMLKNGLSEKVCEFVGIPLSVKDNYIISLVSFDIEPFIEYNSMNIRDRIIPERKNEVINEELEVKEEPEFKREVFFKSKRFSPFKKK</sequence>
<dbReference type="SUPFAM" id="SSF50978">
    <property type="entry name" value="WD40 repeat-like"/>
    <property type="match status" value="1"/>
</dbReference>